<gene>
    <name evidence="1" type="ORF">H744_1c1738</name>
</gene>
<dbReference type="STRING" id="658445.H744_1c1738"/>
<dbReference type="KEGG" id="pgb:H744_1c1738"/>
<dbReference type="Proteomes" id="UP000032303">
    <property type="component" value="Chromosome 1"/>
</dbReference>
<dbReference type="EMBL" id="CP005973">
    <property type="protein sequence ID" value="AJR06756.1"/>
    <property type="molecule type" value="Genomic_DNA"/>
</dbReference>
<dbReference type="AlphaFoldDB" id="A0A0C5W5M4"/>
<sequence>MKAKSLTLAVVSALALALAGLEMIDYQAVSSLLSVDSGTYDVFAVGQTADIVPEGGDVRLDVLHAHLAPTEFV</sequence>
<organism evidence="1 2">
    <name type="scientific">Photobacterium gaetbulicola Gung47</name>
    <dbReference type="NCBI Taxonomy" id="658445"/>
    <lineage>
        <taxon>Bacteria</taxon>
        <taxon>Pseudomonadati</taxon>
        <taxon>Pseudomonadota</taxon>
        <taxon>Gammaproteobacteria</taxon>
        <taxon>Vibrionales</taxon>
        <taxon>Vibrionaceae</taxon>
        <taxon>Photobacterium</taxon>
    </lineage>
</organism>
<dbReference type="HOGENOM" id="CLU_2701569_0_0_6"/>
<protein>
    <submittedName>
        <fullName evidence="1">Uncharacterized protein</fullName>
    </submittedName>
</protein>
<dbReference type="PATRIC" id="fig|658445.3.peg.1881"/>
<evidence type="ECO:0000313" key="2">
    <source>
        <dbReference type="Proteomes" id="UP000032303"/>
    </source>
</evidence>
<proteinExistence type="predicted"/>
<reference evidence="1 2" key="1">
    <citation type="submission" date="2013-05" db="EMBL/GenBank/DDBJ databases">
        <title>Complete genome sequence of the lipase-producing bacterium Photobacterium gaetbulicola Gung47.</title>
        <authorList>
            <person name="Kim Y.-O."/>
        </authorList>
    </citation>
    <scope>NUCLEOTIDE SEQUENCE [LARGE SCALE GENOMIC DNA]</scope>
    <source>
        <strain evidence="1 2">Gung47</strain>
    </source>
</reference>
<accession>A0A0C5W5M4</accession>
<dbReference type="OrthoDB" id="9783299at2"/>
<evidence type="ECO:0000313" key="1">
    <source>
        <dbReference type="EMBL" id="AJR06756.1"/>
    </source>
</evidence>
<keyword evidence="2" id="KW-1185">Reference proteome</keyword>
<name>A0A0C5W5M4_9GAMM</name>